<dbReference type="AlphaFoldDB" id="A0AAU9WEG4"/>
<keyword evidence="2" id="KW-1185">Reference proteome</keyword>
<sequence length="71" mass="8662">MIISTTVLNRYNQNLICYDWGNKSPLFTCLKLYYFPLCGFLRRIPRQEDRKRKHSEEKLKQIVLFWGHILD</sequence>
<evidence type="ECO:0000313" key="2">
    <source>
        <dbReference type="Proteomes" id="UP001159428"/>
    </source>
</evidence>
<proteinExistence type="predicted"/>
<reference evidence="1 2" key="1">
    <citation type="submission" date="2022-05" db="EMBL/GenBank/DDBJ databases">
        <authorList>
            <consortium name="Genoscope - CEA"/>
            <person name="William W."/>
        </authorList>
    </citation>
    <scope>NUCLEOTIDE SEQUENCE [LARGE SCALE GENOMIC DNA]</scope>
</reference>
<accession>A0AAU9WEG4</accession>
<comment type="caution">
    <text evidence="1">The sequence shown here is derived from an EMBL/GenBank/DDBJ whole genome shotgun (WGS) entry which is preliminary data.</text>
</comment>
<organism evidence="1 2">
    <name type="scientific">Pocillopora meandrina</name>
    <dbReference type="NCBI Taxonomy" id="46732"/>
    <lineage>
        <taxon>Eukaryota</taxon>
        <taxon>Metazoa</taxon>
        <taxon>Cnidaria</taxon>
        <taxon>Anthozoa</taxon>
        <taxon>Hexacorallia</taxon>
        <taxon>Scleractinia</taxon>
        <taxon>Astrocoeniina</taxon>
        <taxon>Pocilloporidae</taxon>
        <taxon>Pocillopora</taxon>
    </lineage>
</organism>
<name>A0AAU9WEG4_9CNID</name>
<dbReference type="Proteomes" id="UP001159428">
    <property type="component" value="Unassembled WGS sequence"/>
</dbReference>
<protein>
    <submittedName>
        <fullName evidence="1">Uncharacterized protein</fullName>
    </submittedName>
</protein>
<dbReference type="EMBL" id="CALNXJ010000011">
    <property type="protein sequence ID" value="CAH3108918.1"/>
    <property type="molecule type" value="Genomic_DNA"/>
</dbReference>
<gene>
    <name evidence="1" type="ORF">PMEA_00002758</name>
</gene>
<evidence type="ECO:0000313" key="1">
    <source>
        <dbReference type="EMBL" id="CAH3108918.1"/>
    </source>
</evidence>